<proteinExistence type="predicted"/>
<name>A0A1W1XMU7_9NEIS</name>
<keyword evidence="2" id="KW-1185">Reference proteome</keyword>
<evidence type="ECO:0000313" key="2">
    <source>
        <dbReference type="Proteomes" id="UP000192761"/>
    </source>
</evidence>
<dbReference type="AlphaFoldDB" id="A0A1W1XMU7"/>
<accession>A0A1W1XMU7</accession>
<gene>
    <name evidence="1" type="ORF">SAMN02745857_02109</name>
</gene>
<evidence type="ECO:0008006" key="3">
    <source>
        <dbReference type="Google" id="ProtNLM"/>
    </source>
</evidence>
<organism evidence="1 2">
    <name type="scientific">Andreprevotia lacus DSM 23236</name>
    <dbReference type="NCBI Taxonomy" id="1121001"/>
    <lineage>
        <taxon>Bacteria</taxon>
        <taxon>Pseudomonadati</taxon>
        <taxon>Pseudomonadota</taxon>
        <taxon>Betaproteobacteria</taxon>
        <taxon>Neisseriales</taxon>
        <taxon>Chitinibacteraceae</taxon>
        <taxon>Andreprevotia</taxon>
    </lineage>
</organism>
<reference evidence="1 2" key="1">
    <citation type="submission" date="2017-04" db="EMBL/GenBank/DDBJ databases">
        <authorList>
            <person name="Afonso C.L."/>
            <person name="Miller P.J."/>
            <person name="Scott M.A."/>
            <person name="Spackman E."/>
            <person name="Goraichik I."/>
            <person name="Dimitrov K.M."/>
            <person name="Suarez D.L."/>
            <person name="Swayne D.E."/>
        </authorList>
    </citation>
    <scope>NUCLEOTIDE SEQUENCE [LARGE SCALE GENOMIC DNA]</scope>
    <source>
        <strain evidence="1 2">DSM 23236</strain>
    </source>
</reference>
<protein>
    <recommendedName>
        <fullName evidence="3">PilZ domain-containing protein</fullName>
    </recommendedName>
</protein>
<evidence type="ECO:0000313" key="1">
    <source>
        <dbReference type="EMBL" id="SMC25299.1"/>
    </source>
</evidence>
<dbReference type="EMBL" id="FWXD01000011">
    <property type="protein sequence ID" value="SMC25299.1"/>
    <property type="molecule type" value="Genomic_DNA"/>
</dbReference>
<dbReference type="Proteomes" id="UP000192761">
    <property type="component" value="Unassembled WGS sequence"/>
</dbReference>
<dbReference type="OrthoDB" id="8553796at2"/>
<dbReference type="RefSeq" id="WP_139798770.1">
    <property type="nucleotide sequence ID" value="NZ_FWXD01000011.1"/>
</dbReference>
<dbReference type="STRING" id="1121001.SAMN02745857_02109"/>
<sequence length="565" mass="65375">MIGSLFSRDKSPFLGLKQAGAWISKLEQDDPATQRSKLLQALDDFLNVPRKLGLEMLQAVMLVDDAAQSGFDALCYQYISNPRMSKEIEQKLWRDIVGFAQTWVSVYQRFVQHEVSSAEKAGFDERMPQVLARSLHYLSIQAKWHYFHFEKVPTELWTLIHRLYRLSEVDGFDSNPFQLYPHRQDEISSCADEYIQILMLATLSSNNLSVRQLDWADHWLDQWSKQIQLSRKYQQERHHFCINLQESSGPQKIQPDSAGEPFRYWSLFDLMADLQDVLRRLEQGVAPKDLGLGSDIRTPASLELLKHLDMFWTMAIRNSEINRSERREVRKAADVVYGLERIYACVRADNDKYSRQPTETKTQVDYDEIMDMRLYGFVSSRTRSKQLHNPYTVPTKQQDWATWTIENESDGGYGALLRFSENEWVRPGLLLAVRLGGSENWQIAVVRRLSRKNDDEVYAGVQVLSTTPVAVNMNSAEQDRLEQISVTEMTPFGVELPNMRTALYIPHQVDGANINTLLIRSADYGLGRIYRVQARDRVFTVSLGQVMEKGVEWTWVSVQVLRQEN</sequence>